<keyword evidence="1" id="KW-0812">Transmembrane</keyword>
<evidence type="ECO:0000313" key="5">
    <source>
        <dbReference type="Proteomes" id="UP000178606"/>
    </source>
</evidence>
<gene>
    <name evidence="4" type="ORF">A3F84_21145</name>
</gene>
<dbReference type="AlphaFoldDB" id="A0A1F6CBI1"/>
<feature type="transmembrane region" description="Helical" evidence="1">
    <location>
        <begin position="103"/>
        <end position="122"/>
    </location>
</feature>
<organism evidence="4 5">
    <name type="scientific">Handelsmanbacteria sp. (strain RIFCSPLOWO2_12_FULL_64_10)</name>
    <dbReference type="NCBI Taxonomy" id="1817868"/>
    <lineage>
        <taxon>Bacteria</taxon>
        <taxon>Candidatus Handelsmaniibacteriota</taxon>
    </lineage>
</organism>
<feature type="transmembrane region" description="Helical" evidence="1">
    <location>
        <begin position="232"/>
        <end position="249"/>
    </location>
</feature>
<feature type="domain" description="DUF6784" evidence="2">
    <location>
        <begin position="388"/>
        <end position="478"/>
    </location>
</feature>
<feature type="transmembrane region" description="Helical" evidence="1">
    <location>
        <begin position="129"/>
        <end position="148"/>
    </location>
</feature>
<feature type="non-terminal residue" evidence="4">
    <location>
        <position position="1"/>
    </location>
</feature>
<evidence type="ECO:0000256" key="1">
    <source>
        <dbReference type="SAM" id="Phobius"/>
    </source>
</evidence>
<feature type="transmembrane region" description="Helical" evidence="1">
    <location>
        <begin position="458"/>
        <end position="480"/>
    </location>
</feature>
<keyword evidence="1" id="KW-1133">Transmembrane helix</keyword>
<sequence length="491" mass="55015">LLWWFSFIFAVGFACACASVLIHRQWAENEKLVYPATAPIVEVTTRAGTGERHLPEFMRGKAFWAGFALTSFVFWWNMIAWFYPQFPQFPTAEGKWIFFSQNYPPLWIFLSTVVICFSYFASLDILFSIWFFDLLFIIEGGALNRLGVSAISPYYGTGRYIWQTAGGFVVLALWGLWIARLHLRDAFRKALHPEGAHIDDSGEMLSYRGAFIGLLISCLFVGVWLGRAGMELKVILLLIPTMLLVYTGLSKILADSGLIYANPPTSAWGLSIAALGGINAVSVSTRAALGLSSFAVNHYKGFAMAAMTHVARLGDFIPKGRRRLFWAVCAAFAVGVVASTLFTIWLGYTMGGYNFQPNWLIISAGVGQHQGIANAVKDPQPMETPNYWFFIAGAGFMAFLNLMRYRFVWWPFHPIGFALSGTALSRLTSFTILVAWLLKLVMLKLVGASFYRKSRPFFFGMLIGYILAVAGGVVMDAIWFQDQGHYVHKWY</sequence>
<keyword evidence="1" id="KW-0472">Membrane</keyword>
<proteinExistence type="predicted"/>
<feature type="transmembrane region" description="Helical" evidence="1">
    <location>
        <begin position="6"/>
        <end position="22"/>
    </location>
</feature>
<protein>
    <submittedName>
        <fullName evidence="4">Uncharacterized protein</fullName>
    </submittedName>
</protein>
<dbReference type="Proteomes" id="UP000178606">
    <property type="component" value="Unassembled WGS sequence"/>
</dbReference>
<feature type="transmembrane region" description="Helical" evidence="1">
    <location>
        <begin position="62"/>
        <end position="83"/>
    </location>
</feature>
<dbReference type="EMBL" id="MFKF01000300">
    <property type="protein sequence ID" value="OGG46578.1"/>
    <property type="molecule type" value="Genomic_DNA"/>
</dbReference>
<dbReference type="Pfam" id="PF20580">
    <property type="entry name" value="DUF6784"/>
    <property type="match status" value="1"/>
</dbReference>
<evidence type="ECO:0000313" key="4">
    <source>
        <dbReference type="EMBL" id="OGG46578.1"/>
    </source>
</evidence>
<dbReference type="Pfam" id="PF20581">
    <property type="entry name" value="DUF6785"/>
    <property type="match status" value="1"/>
</dbReference>
<reference evidence="4 5" key="1">
    <citation type="journal article" date="2016" name="Nat. Commun.">
        <title>Thousands of microbial genomes shed light on interconnected biogeochemical processes in an aquifer system.</title>
        <authorList>
            <person name="Anantharaman K."/>
            <person name="Brown C.T."/>
            <person name="Hug L.A."/>
            <person name="Sharon I."/>
            <person name="Castelle C.J."/>
            <person name="Probst A.J."/>
            <person name="Thomas B.C."/>
            <person name="Singh A."/>
            <person name="Wilkins M.J."/>
            <person name="Karaoz U."/>
            <person name="Brodie E.L."/>
            <person name="Williams K.H."/>
            <person name="Hubbard S.S."/>
            <person name="Banfield J.F."/>
        </authorList>
    </citation>
    <scope>NUCLEOTIDE SEQUENCE [LARGE SCALE GENOMIC DNA]</scope>
    <source>
        <strain evidence="5">RIFCSPLOWO2_12_FULL_64_10</strain>
    </source>
</reference>
<feature type="transmembrane region" description="Helical" evidence="1">
    <location>
        <begin position="160"/>
        <end position="179"/>
    </location>
</feature>
<feature type="transmembrane region" description="Helical" evidence="1">
    <location>
        <begin position="205"/>
        <end position="226"/>
    </location>
</feature>
<feature type="transmembrane region" description="Helical" evidence="1">
    <location>
        <begin position="324"/>
        <end position="348"/>
    </location>
</feature>
<feature type="transmembrane region" description="Helical" evidence="1">
    <location>
        <begin position="387"/>
        <end position="403"/>
    </location>
</feature>
<accession>A0A1F6CBI1</accession>
<dbReference type="InterPro" id="IPR046712">
    <property type="entry name" value="DUF6785"/>
</dbReference>
<name>A0A1F6CBI1_HANXR</name>
<dbReference type="InterPro" id="IPR046711">
    <property type="entry name" value="DUF6784"/>
</dbReference>
<evidence type="ECO:0000259" key="3">
    <source>
        <dbReference type="Pfam" id="PF20581"/>
    </source>
</evidence>
<comment type="caution">
    <text evidence="4">The sequence shown here is derived from an EMBL/GenBank/DDBJ whole genome shotgun (WGS) entry which is preliminary data.</text>
</comment>
<feature type="domain" description="DUF6785" evidence="3">
    <location>
        <begin position="1"/>
        <end position="351"/>
    </location>
</feature>
<evidence type="ECO:0000259" key="2">
    <source>
        <dbReference type="Pfam" id="PF20580"/>
    </source>
</evidence>